<accession>A0A350P291</accession>
<evidence type="ECO:0008006" key="3">
    <source>
        <dbReference type="Google" id="ProtNLM"/>
    </source>
</evidence>
<dbReference type="Gene3D" id="3.30.460.10">
    <property type="entry name" value="Beta Polymerase, domain 2"/>
    <property type="match status" value="1"/>
</dbReference>
<comment type="caution">
    <text evidence="1">The sequence shown here is derived from an EMBL/GenBank/DDBJ whole genome shotgun (WGS) entry which is preliminary data.</text>
</comment>
<evidence type="ECO:0000313" key="2">
    <source>
        <dbReference type="Proteomes" id="UP000263517"/>
    </source>
</evidence>
<evidence type="ECO:0000313" key="1">
    <source>
        <dbReference type="EMBL" id="HAW75408.1"/>
    </source>
</evidence>
<dbReference type="Proteomes" id="UP000263517">
    <property type="component" value="Unassembled WGS sequence"/>
</dbReference>
<reference evidence="1 2" key="1">
    <citation type="journal article" date="2018" name="Nat. Biotechnol.">
        <title>A standardized bacterial taxonomy based on genome phylogeny substantially revises the tree of life.</title>
        <authorList>
            <person name="Parks D.H."/>
            <person name="Chuvochina M."/>
            <person name="Waite D.W."/>
            <person name="Rinke C."/>
            <person name="Skarshewski A."/>
            <person name="Chaumeil P.A."/>
            <person name="Hugenholtz P."/>
        </authorList>
    </citation>
    <scope>NUCLEOTIDE SEQUENCE [LARGE SCALE GENOMIC DNA]</scope>
    <source>
        <strain evidence="1">UBA11978</strain>
    </source>
</reference>
<protein>
    <recommendedName>
        <fullName evidence="3">Poly A polymerase head domain-containing protein</fullName>
    </recommendedName>
</protein>
<name>A0A350P291_9ALTE</name>
<dbReference type="EMBL" id="DNAN01000231">
    <property type="protein sequence ID" value="HAW75408.1"/>
    <property type="molecule type" value="Genomic_DNA"/>
</dbReference>
<dbReference type="SUPFAM" id="SSF81301">
    <property type="entry name" value="Nucleotidyltransferase"/>
    <property type="match status" value="1"/>
</dbReference>
<organism evidence="1 2">
    <name type="scientific">Alteromonas australica</name>
    <dbReference type="NCBI Taxonomy" id="589873"/>
    <lineage>
        <taxon>Bacteria</taxon>
        <taxon>Pseudomonadati</taxon>
        <taxon>Pseudomonadota</taxon>
        <taxon>Gammaproteobacteria</taxon>
        <taxon>Alteromonadales</taxon>
        <taxon>Alteromonadaceae</taxon>
        <taxon>Alteromonas/Salinimonas group</taxon>
        <taxon>Alteromonas</taxon>
    </lineage>
</organism>
<dbReference type="InterPro" id="IPR043519">
    <property type="entry name" value="NT_sf"/>
</dbReference>
<proteinExistence type="predicted"/>
<dbReference type="AlphaFoldDB" id="A0A350P291"/>
<sequence>MNSASSNTVDSYENLRSRIERMLNKRTAQQRNENQLSFDLAEEDRIDLSGMKGPSQNISDFLDFIVDATPKGDVYLFGGLIRDMALSGKKGFNSDVDIVVDGNWTEITRYIEGRGSKKNRFGGYRLWIGEWPVDIWNARETWAVKNGYVKYQGIASLTETTILNWDAVLMNWRKKTFICKDSYLDDLSHGVMNIVLPENPNPTGMAARVFRHLSLKDAQKVTVRTADYLSKCTERYSFMQLREYEIKSYRNSQIEHSIYRFFAHLNKIKHLPLRIRYTAAIDWAEEQGLQLPFKQKKLDFFLE</sequence>
<gene>
    <name evidence="1" type="ORF">DCW74_06690</name>
</gene>